<organism evidence="1 2">
    <name type="scientific">Stylosanthes scabra</name>
    <dbReference type="NCBI Taxonomy" id="79078"/>
    <lineage>
        <taxon>Eukaryota</taxon>
        <taxon>Viridiplantae</taxon>
        <taxon>Streptophyta</taxon>
        <taxon>Embryophyta</taxon>
        <taxon>Tracheophyta</taxon>
        <taxon>Spermatophyta</taxon>
        <taxon>Magnoliopsida</taxon>
        <taxon>eudicotyledons</taxon>
        <taxon>Gunneridae</taxon>
        <taxon>Pentapetalae</taxon>
        <taxon>rosids</taxon>
        <taxon>fabids</taxon>
        <taxon>Fabales</taxon>
        <taxon>Fabaceae</taxon>
        <taxon>Papilionoideae</taxon>
        <taxon>50 kb inversion clade</taxon>
        <taxon>dalbergioids sensu lato</taxon>
        <taxon>Dalbergieae</taxon>
        <taxon>Pterocarpus clade</taxon>
        <taxon>Stylosanthes</taxon>
    </lineage>
</organism>
<accession>A0ABU6QWU5</accession>
<gene>
    <name evidence="1" type="ORF">PIB30_101499</name>
</gene>
<sequence length="154" mass="17758">MRRLHPDRSTNIPTHMRHFQRICVANSPSTPFNPLPVQYSHAYAYNPTHMRGTHIQNSISYYPPTPRHPCLRLGVLLPLTTAPTTSLTPYHPCICVQTYAYAWDLRTSITLCCPHRASPRIDHFYASSLRVLGDKRPFEEKLKQRRGRKAQASH</sequence>
<comment type="caution">
    <text evidence="1">The sequence shown here is derived from an EMBL/GenBank/DDBJ whole genome shotgun (WGS) entry which is preliminary data.</text>
</comment>
<feature type="non-terminal residue" evidence="1">
    <location>
        <position position="154"/>
    </location>
</feature>
<proteinExistence type="predicted"/>
<reference evidence="1 2" key="1">
    <citation type="journal article" date="2023" name="Plants (Basel)">
        <title>Bridging the Gap: Combining Genomics and Transcriptomics Approaches to Understand Stylosanthes scabra, an Orphan Legume from the Brazilian Caatinga.</title>
        <authorList>
            <person name="Ferreira-Neto J.R.C."/>
            <person name="da Silva M.D."/>
            <person name="Binneck E."/>
            <person name="de Melo N.F."/>
            <person name="da Silva R.H."/>
            <person name="de Melo A.L.T.M."/>
            <person name="Pandolfi V."/>
            <person name="Bustamante F.O."/>
            <person name="Brasileiro-Vidal A.C."/>
            <person name="Benko-Iseppon A.M."/>
        </authorList>
    </citation>
    <scope>NUCLEOTIDE SEQUENCE [LARGE SCALE GENOMIC DNA]</scope>
    <source>
        <tissue evidence="1">Leaves</tissue>
    </source>
</reference>
<dbReference type="Proteomes" id="UP001341840">
    <property type="component" value="Unassembled WGS sequence"/>
</dbReference>
<keyword evidence="2" id="KW-1185">Reference proteome</keyword>
<name>A0ABU6QWU5_9FABA</name>
<evidence type="ECO:0000313" key="1">
    <source>
        <dbReference type="EMBL" id="MED6116574.1"/>
    </source>
</evidence>
<protein>
    <submittedName>
        <fullName evidence="1">Uncharacterized protein</fullName>
    </submittedName>
</protein>
<dbReference type="EMBL" id="JASCZI010002979">
    <property type="protein sequence ID" value="MED6116574.1"/>
    <property type="molecule type" value="Genomic_DNA"/>
</dbReference>
<evidence type="ECO:0000313" key="2">
    <source>
        <dbReference type="Proteomes" id="UP001341840"/>
    </source>
</evidence>